<dbReference type="InterPro" id="IPR011009">
    <property type="entry name" value="Kinase-like_dom_sf"/>
</dbReference>
<organism evidence="1 2">
    <name type="scientific">Tateyamaria armeniaca</name>
    <dbReference type="NCBI Taxonomy" id="2518930"/>
    <lineage>
        <taxon>Bacteria</taxon>
        <taxon>Pseudomonadati</taxon>
        <taxon>Pseudomonadota</taxon>
        <taxon>Alphaproteobacteria</taxon>
        <taxon>Rhodobacterales</taxon>
        <taxon>Roseobacteraceae</taxon>
        <taxon>Tateyamaria</taxon>
    </lineage>
</organism>
<dbReference type="RefSeq" id="WP_407592587.1">
    <property type="nucleotide sequence ID" value="NZ_JBHDIY010000002.1"/>
</dbReference>
<accession>A0ABW8UYJ0</accession>
<keyword evidence="2" id="KW-1185">Reference proteome</keyword>
<reference evidence="1 2" key="1">
    <citation type="submission" date="2024-08" db="EMBL/GenBank/DDBJ databases">
        <title>Tateyamaria sp. nov., isolated from marine algae.</title>
        <authorList>
            <person name="Choi B.J."/>
            <person name="Kim J.M."/>
            <person name="Lee J.K."/>
            <person name="Choi D.G."/>
            <person name="Bayburt H."/>
            <person name="Baek J.H."/>
            <person name="Han D.M."/>
            <person name="Jeon C.O."/>
        </authorList>
    </citation>
    <scope>NUCLEOTIDE SEQUENCE [LARGE SCALE GENOMIC DNA]</scope>
    <source>
        <strain evidence="1 2">KMU-156</strain>
    </source>
</reference>
<dbReference type="InterPro" id="IPR007833">
    <property type="entry name" value="Capsule_polysaccharide_synth"/>
</dbReference>
<proteinExistence type="predicted"/>
<evidence type="ECO:0008006" key="3">
    <source>
        <dbReference type="Google" id="ProtNLM"/>
    </source>
</evidence>
<dbReference type="Proteomes" id="UP001627408">
    <property type="component" value="Unassembled WGS sequence"/>
</dbReference>
<evidence type="ECO:0000313" key="1">
    <source>
        <dbReference type="EMBL" id="MFL4470742.1"/>
    </source>
</evidence>
<name>A0ABW8UYJ0_9RHOB</name>
<dbReference type="SUPFAM" id="SSF56112">
    <property type="entry name" value="Protein kinase-like (PK-like)"/>
    <property type="match status" value="1"/>
</dbReference>
<dbReference type="Pfam" id="PF05159">
    <property type="entry name" value="Capsule_synth"/>
    <property type="match status" value="1"/>
</dbReference>
<protein>
    <recommendedName>
        <fullName evidence="3">Capsular biosynthesis protein</fullName>
    </recommendedName>
</protein>
<sequence>MDPRGALANSSAAETPNGMHDVDKAKAEHFWQNLQTRFVAKRHSRYSQPIDVEDIPKESIAIFLQGDNPQRWGTAYCDPETMIRTVVAHAQGRPVVVKAHPASDLSNERKMLLRLMHEGLDLFLTDANIHDILRQCAVTVSFNSAVAIEGFLHNKPAVLFGRSDFHHCCETVQKPDDFPDALDRALTRSWDYRLFLYWYFTTFCFSPNDPHVDDAILNRFDEIGFSPKRLGLTDPSPWMKKLLTKQNAAQALETYLLDRPEVERARKFKALKVTDKSWVFAAQINGKKVVVKRFLEQNAEHTVRSLKGELDYLETVFGDGDCQANRCLMSWPKDGVVVLSFVPGSRLGDKIAASRGPKRRALMAHSAKWLATYTAPRRRDSTFGPRFWIKQLLGKDLSHIDTPADLQLLRDLIDALRSQRDRVMGSPVVQAATHGDFVGINAHYHAGVIYGVDIQGECWLAIAREAARFLVWLQVHDPNRPERRHAGIDADDWTAFLSVGVLPAAEHETTLPFFVGEQLYGRYVESYERQDIRENTRAAIEAYISSYR</sequence>
<evidence type="ECO:0000313" key="2">
    <source>
        <dbReference type="Proteomes" id="UP001627408"/>
    </source>
</evidence>
<gene>
    <name evidence="1" type="ORF">ACERZ8_12930</name>
</gene>
<comment type="caution">
    <text evidence="1">The sequence shown here is derived from an EMBL/GenBank/DDBJ whole genome shotgun (WGS) entry which is preliminary data.</text>
</comment>
<dbReference type="EMBL" id="JBHDIY010000002">
    <property type="protein sequence ID" value="MFL4470742.1"/>
    <property type="molecule type" value="Genomic_DNA"/>
</dbReference>